<organism evidence="1 2">
    <name type="scientific">Paenibacillus turicensis</name>
    <dbReference type="NCBI Taxonomy" id="160487"/>
    <lineage>
        <taxon>Bacteria</taxon>
        <taxon>Bacillati</taxon>
        <taxon>Bacillota</taxon>
        <taxon>Bacilli</taxon>
        <taxon>Bacillales</taxon>
        <taxon>Paenibacillaceae</taxon>
        <taxon>Paenibacillus</taxon>
    </lineage>
</organism>
<evidence type="ECO:0000313" key="2">
    <source>
        <dbReference type="Proteomes" id="UP001519272"/>
    </source>
</evidence>
<gene>
    <name evidence="1" type="ORF">J2Z32_002358</name>
</gene>
<dbReference type="EMBL" id="JAGGKG010000010">
    <property type="protein sequence ID" value="MBP1905710.1"/>
    <property type="molecule type" value="Genomic_DNA"/>
</dbReference>
<reference evidence="1 2" key="1">
    <citation type="submission" date="2021-03" db="EMBL/GenBank/DDBJ databases">
        <title>Genomic Encyclopedia of Type Strains, Phase IV (KMG-IV): sequencing the most valuable type-strain genomes for metagenomic binning, comparative biology and taxonomic classification.</title>
        <authorList>
            <person name="Goeker M."/>
        </authorList>
    </citation>
    <scope>NUCLEOTIDE SEQUENCE [LARGE SCALE GENOMIC DNA]</scope>
    <source>
        <strain evidence="1 2">DSM 14349</strain>
    </source>
</reference>
<evidence type="ECO:0000313" key="1">
    <source>
        <dbReference type="EMBL" id="MBP1905710.1"/>
    </source>
</evidence>
<dbReference type="RefSeq" id="WP_210089334.1">
    <property type="nucleotide sequence ID" value="NZ_JAGGKG010000010.1"/>
</dbReference>
<keyword evidence="2" id="KW-1185">Reference proteome</keyword>
<comment type="caution">
    <text evidence="1">The sequence shown here is derived from an EMBL/GenBank/DDBJ whole genome shotgun (WGS) entry which is preliminary data.</text>
</comment>
<evidence type="ECO:0008006" key="3">
    <source>
        <dbReference type="Google" id="ProtNLM"/>
    </source>
</evidence>
<sequence>MKLIRECLLSVLRNEISILDFEQWLYDNEDELEYVLGKEDYFTLINLNYKSKFVTDELENCLIRILEFQSYEEFRIKDLLTTLIYSEEDEFIHSCSQIYDKYSEGYSFFRIIALKYIIYDFDEQLEDLRNREVFLKQEKQEILKEGKRLLSYINDGRITILGQKKYTDFRDKTERVEEKYYI</sequence>
<accession>A0ABS4FT45</accession>
<dbReference type="Proteomes" id="UP001519272">
    <property type="component" value="Unassembled WGS sequence"/>
</dbReference>
<protein>
    <recommendedName>
        <fullName evidence="3">DUF4240 domain-containing protein</fullName>
    </recommendedName>
</protein>
<proteinExistence type="predicted"/>
<name>A0ABS4FT45_9BACL</name>